<dbReference type="AlphaFoldDB" id="A0A7T8HIX8"/>
<keyword evidence="3" id="KW-1185">Reference proteome</keyword>
<feature type="non-terminal residue" evidence="2">
    <location>
        <position position="64"/>
    </location>
</feature>
<keyword evidence="1" id="KW-1133">Transmembrane helix</keyword>
<keyword evidence="1" id="KW-0472">Membrane</keyword>
<evidence type="ECO:0000313" key="2">
    <source>
        <dbReference type="EMBL" id="QQP50942.1"/>
    </source>
</evidence>
<accession>A0A7T8HIX8</accession>
<evidence type="ECO:0000256" key="1">
    <source>
        <dbReference type="SAM" id="Phobius"/>
    </source>
</evidence>
<name>A0A7T8HIX8_CALRO</name>
<protein>
    <submittedName>
        <fullName evidence="2">Uncharacterized protein</fullName>
    </submittedName>
</protein>
<dbReference type="EMBL" id="CP045897">
    <property type="protein sequence ID" value="QQP50942.1"/>
    <property type="molecule type" value="Genomic_DNA"/>
</dbReference>
<proteinExistence type="predicted"/>
<dbReference type="Proteomes" id="UP000595437">
    <property type="component" value="Chromosome 8"/>
</dbReference>
<reference evidence="3" key="1">
    <citation type="submission" date="2021-01" db="EMBL/GenBank/DDBJ databases">
        <title>Caligus Genome Assembly.</title>
        <authorList>
            <person name="Gallardo-Escarate C."/>
        </authorList>
    </citation>
    <scope>NUCLEOTIDE SEQUENCE [LARGE SCALE GENOMIC DNA]</scope>
</reference>
<sequence length="64" mass="7180">MKILEISAKQMMIFVAIINGMIPIVQAFLEDDGHLSSVNGVSYLRLLQDIIWPRLRHSATPSSL</sequence>
<organism evidence="2 3">
    <name type="scientific">Caligus rogercresseyi</name>
    <name type="common">Sea louse</name>
    <dbReference type="NCBI Taxonomy" id="217165"/>
    <lineage>
        <taxon>Eukaryota</taxon>
        <taxon>Metazoa</taxon>
        <taxon>Ecdysozoa</taxon>
        <taxon>Arthropoda</taxon>
        <taxon>Crustacea</taxon>
        <taxon>Multicrustacea</taxon>
        <taxon>Hexanauplia</taxon>
        <taxon>Copepoda</taxon>
        <taxon>Siphonostomatoida</taxon>
        <taxon>Caligidae</taxon>
        <taxon>Caligus</taxon>
    </lineage>
</organism>
<feature type="transmembrane region" description="Helical" evidence="1">
    <location>
        <begin position="12"/>
        <end position="29"/>
    </location>
</feature>
<evidence type="ECO:0000313" key="3">
    <source>
        <dbReference type="Proteomes" id="UP000595437"/>
    </source>
</evidence>
<keyword evidence="1" id="KW-0812">Transmembrane</keyword>
<gene>
    <name evidence="2" type="ORF">FKW44_012119</name>
</gene>